<sequence>MTKEKDRKIADLQQQLSKKNDLLNKLNGGKAQLERELAEEKKKTEKLNQEKEILSRKLKEVESYLEKYKEMVEEAANFSSDPDSVKLRPIQEKKLKPDLGRLIGKGGFGEVYHGKWDLQEVAVKKLYLSSQNVSESEIKDIKKEINILQRLKNRYIIQYYDTYSDSHDFLIIMDYAENGTLTKFINENKDKYHNRSLDDVIISQMILGLAYIHQQGVIHRDLKSMNILLTKNNDVKISDFGLSRTKDISSSYSKHAVGTIGMVIWEITTRRTKPFENKSVNDIVICVVRGVKEKISDDTPENISYIIAQELISVDNKLLDYQKPSQSQSIKEISTQPYSLDNLSFVSKDGDFKESFKEQAQIQIPPK</sequence>
<protein>
    <submittedName>
        <fullName evidence="1">2813_t:CDS:1</fullName>
    </submittedName>
</protein>
<proteinExistence type="predicted"/>
<accession>A0ACA9MTP2</accession>
<comment type="caution">
    <text evidence="1">The sequence shown here is derived from an EMBL/GenBank/DDBJ whole genome shotgun (WGS) entry which is preliminary data.</text>
</comment>
<dbReference type="Proteomes" id="UP000789366">
    <property type="component" value="Unassembled WGS sequence"/>
</dbReference>
<dbReference type="EMBL" id="CAJVPW010010277">
    <property type="protein sequence ID" value="CAG8613630.1"/>
    <property type="molecule type" value="Genomic_DNA"/>
</dbReference>
<organism evidence="1 2">
    <name type="scientific">Cetraspora pellucida</name>
    <dbReference type="NCBI Taxonomy" id="1433469"/>
    <lineage>
        <taxon>Eukaryota</taxon>
        <taxon>Fungi</taxon>
        <taxon>Fungi incertae sedis</taxon>
        <taxon>Mucoromycota</taxon>
        <taxon>Glomeromycotina</taxon>
        <taxon>Glomeromycetes</taxon>
        <taxon>Diversisporales</taxon>
        <taxon>Gigasporaceae</taxon>
        <taxon>Cetraspora</taxon>
    </lineage>
</organism>
<gene>
    <name evidence="1" type="ORF">SPELUC_LOCUS7592</name>
</gene>
<keyword evidence="2" id="KW-1185">Reference proteome</keyword>
<name>A0ACA9MTP2_9GLOM</name>
<reference evidence="1" key="1">
    <citation type="submission" date="2021-06" db="EMBL/GenBank/DDBJ databases">
        <authorList>
            <person name="Kallberg Y."/>
            <person name="Tangrot J."/>
            <person name="Rosling A."/>
        </authorList>
    </citation>
    <scope>NUCLEOTIDE SEQUENCE</scope>
    <source>
        <strain evidence="1">28 12/20/2015</strain>
    </source>
</reference>
<evidence type="ECO:0000313" key="1">
    <source>
        <dbReference type="EMBL" id="CAG8613630.1"/>
    </source>
</evidence>
<evidence type="ECO:0000313" key="2">
    <source>
        <dbReference type="Proteomes" id="UP000789366"/>
    </source>
</evidence>